<evidence type="ECO:0000256" key="9">
    <source>
        <dbReference type="SAM" id="MobiDB-lite"/>
    </source>
</evidence>
<feature type="compositionally biased region" description="Basic residues" evidence="9">
    <location>
        <begin position="204"/>
        <end position="216"/>
    </location>
</feature>
<keyword evidence="8 10" id="KW-0472">Membrane</keyword>
<evidence type="ECO:0000313" key="12">
    <source>
        <dbReference type="Proteomes" id="UP000694423"/>
    </source>
</evidence>
<keyword evidence="7 10" id="KW-1133">Transmembrane helix</keyword>
<accession>A0A8C4KJT8</accession>
<dbReference type="AlphaFoldDB" id="A0A8C4KJT8"/>
<comment type="similarity">
    <text evidence="3">Belongs to the TMEM208 family.</text>
</comment>
<evidence type="ECO:0000256" key="7">
    <source>
        <dbReference type="ARBA" id="ARBA00022989"/>
    </source>
</evidence>
<evidence type="ECO:0000256" key="10">
    <source>
        <dbReference type="SAM" id="Phobius"/>
    </source>
</evidence>
<feature type="transmembrane region" description="Helical" evidence="10">
    <location>
        <begin position="68"/>
        <end position="87"/>
    </location>
</feature>
<name>A0A8C4KJT8_DRONO</name>
<reference evidence="11" key="2">
    <citation type="submission" date="2025-09" db="UniProtKB">
        <authorList>
            <consortium name="Ensembl"/>
        </authorList>
    </citation>
    <scope>IDENTIFICATION</scope>
</reference>
<proteinExistence type="inferred from homology"/>
<dbReference type="GO" id="GO:0006624">
    <property type="term" value="P:vacuolar protein processing"/>
    <property type="evidence" value="ECO:0007669"/>
    <property type="project" value="TreeGrafter"/>
</dbReference>
<dbReference type="Pfam" id="PF05620">
    <property type="entry name" value="TMEM208_SND2"/>
    <property type="match status" value="1"/>
</dbReference>
<feature type="transmembrane region" description="Helical" evidence="10">
    <location>
        <begin position="93"/>
        <end position="111"/>
    </location>
</feature>
<comment type="subcellular location">
    <subcellularLocation>
        <location evidence="2">Endoplasmic reticulum membrane</location>
        <topology evidence="2">Multi-pass membrane protein</topology>
    </subcellularLocation>
</comment>
<evidence type="ECO:0000256" key="5">
    <source>
        <dbReference type="ARBA" id="ARBA00022692"/>
    </source>
</evidence>
<comment type="function">
    <text evidence="1">May function as a negative regulator of endoplasmic reticulum-stress induced autophagy.</text>
</comment>
<dbReference type="GO" id="GO:0005789">
    <property type="term" value="C:endoplasmic reticulum membrane"/>
    <property type="evidence" value="ECO:0007669"/>
    <property type="project" value="UniProtKB-SubCell"/>
</dbReference>
<reference evidence="11" key="1">
    <citation type="submission" date="2025-08" db="UniProtKB">
        <authorList>
            <consortium name="Ensembl"/>
        </authorList>
    </citation>
    <scope>IDENTIFICATION</scope>
</reference>
<dbReference type="GO" id="GO:0005773">
    <property type="term" value="C:vacuole"/>
    <property type="evidence" value="ECO:0007669"/>
    <property type="project" value="GOC"/>
</dbReference>
<evidence type="ECO:0000256" key="3">
    <source>
        <dbReference type="ARBA" id="ARBA00009950"/>
    </source>
</evidence>
<keyword evidence="6" id="KW-0256">Endoplasmic reticulum</keyword>
<feature type="region of interest" description="Disordered" evidence="9">
    <location>
        <begin position="196"/>
        <end position="216"/>
    </location>
</feature>
<evidence type="ECO:0000313" key="11">
    <source>
        <dbReference type="Ensembl" id="ENSDNVP00000024487.1"/>
    </source>
</evidence>
<dbReference type="Ensembl" id="ENSDNVT00000029625.1">
    <property type="protein sequence ID" value="ENSDNVP00000024487.1"/>
    <property type="gene ID" value="ENSDNVG00000017009.1"/>
</dbReference>
<evidence type="ECO:0000256" key="4">
    <source>
        <dbReference type="ARBA" id="ARBA00015033"/>
    </source>
</evidence>
<organism evidence="11 12">
    <name type="scientific">Dromaius novaehollandiae</name>
    <name type="common">Emu</name>
    <dbReference type="NCBI Taxonomy" id="8790"/>
    <lineage>
        <taxon>Eukaryota</taxon>
        <taxon>Metazoa</taxon>
        <taxon>Chordata</taxon>
        <taxon>Craniata</taxon>
        <taxon>Vertebrata</taxon>
        <taxon>Euteleostomi</taxon>
        <taxon>Archelosauria</taxon>
        <taxon>Archosauria</taxon>
        <taxon>Dinosauria</taxon>
        <taxon>Saurischia</taxon>
        <taxon>Theropoda</taxon>
        <taxon>Coelurosauria</taxon>
        <taxon>Aves</taxon>
        <taxon>Palaeognathae</taxon>
        <taxon>Casuariiformes</taxon>
        <taxon>Dromaiidae</taxon>
        <taxon>Dromaius</taxon>
    </lineage>
</organism>
<feature type="region of interest" description="Disordered" evidence="9">
    <location>
        <begin position="1"/>
        <end position="30"/>
    </location>
</feature>
<sequence>GRGAGRRQRCGRAAARRGHGGEWRGRPGRAGPGRAALLTVSLAPQPKGKAGTKGKKQIFEENRETLRFYLRIILGASAVYTVVNLVICYPSTSVWTWLAFVFSLVVYGTSYRSMNSMAKPSFTDDGSLADGGIDLNMEQGMAEHLKDVILLTAIVQVLSCFSLYVWYFWLLAPGRAVYLLWVNILGPWFTADSSAASQEPNEKKQRRQERRQMKRF</sequence>
<keyword evidence="12" id="KW-1185">Reference proteome</keyword>
<dbReference type="PANTHER" id="PTHR13505:SF7">
    <property type="entry name" value="TRANSMEMBRANE PROTEIN 208"/>
    <property type="match status" value="1"/>
</dbReference>
<dbReference type="PANTHER" id="PTHR13505">
    <property type="entry name" value="TRANSMEMBRANE PROTEIN 208"/>
    <property type="match status" value="1"/>
</dbReference>
<feature type="compositionally biased region" description="Basic residues" evidence="9">
    <location>
        <begin position="1"/>
        <end position="18"/>
    </location>
</feature>
<dbReference type="InterPro" id="IPR008506">
    <property type="entry name" value="SND2/TMEM208"/>
</dbReference>
<dbReference type="Proteomes" id="UP000694423">
    <property type="component" value="Unplaced"/>
</dbReference>
<evidence type="ECO:0000256" key="6">
    <source>
        <dbReference type="ARBA" id="ARBA00022824"/>
    </source>
</evidence>
<protein>
    <recommendedName>
        <fullName evidence="4">Transmembrane protein 208</fullName>
    </recommendedName>
</protein>
<feature type="transmembrane region" description="Helical" evidence="10">
    <location>
        <begin position="148"/>
        <end position="170"/>
    </location>
</feature>
<evidence type="ECO:0000256" key="8">
    <source>
        <dbReference type="ARBA" id="ARBA00023136"/>
    </source>
</evidence>
<evidence type="ECO:0000256" key="2">
    <source>
        <dbReference type="ARBA" id="ARBA00004477"/>
    </source>
</evidence>
<feature type="transmembrane region" description="Helical" evidence="10">
    <location>
        <begin position="176"/>
        <end position="197"/>
    </location>
</feature>
<evidence type="ECO:0000256" key="1">
    <source>
        <dbReference type="ARBA" id="ARBA00003220"/>
    </source>
</evidence>
<keyword evidence="5 10" id="KW-0812">Transmembrane</keyword>